<dbReference type="Proteomes" id="UP001200513">
    <property type="component" value="Chromosome"/>
</dbReference>
<protein>
    <submittedName>
        <fullName evidence="2">Uncharacterized protein</fullName>
    </submittedName>
</protein>
<evidence type="ECO:0000256" key="1">
    <source>
        <dbReference type="SAM" id="Phobius"/>
    </source>
</evidence>
<keyword evidence="1" id="KW-0812">Transmembrane</keyword>
<keyword evidence="1" id="KW-1133">Transmembrane helix</keyword>
<reference evidence="2" key="1">
    <citation type="journal article" date="2022" name="Nat. Microbiol.">
        <title>Unique mobile elements and scalable gene flow at the prokaryote-eukaryote boundary revealed by circularized Asgard archaea genomes.</title>
        <authorList>
            <person name="Wu F."/>
            <person name="Speth D.R."/>
            <person name="Philosof A."/>
            <person name="Cremiere A."/>
            <person name="Narayanan A."/>
            <person name="Barco R.A."/>
            <person name="Connon S.A."/>
            <person name="Amend J.P."/>
            <person name="Antoshechkin I.A."/>
            <person name="Orphan V.J."/>
        </authorList>
    </citation>
    <scope>NUCLEOTIDE SEQUENCE</scope>
    <source>
        <strain evidence="2">PR6</strain>
    </source>
</reference>
<feature type="transmembrane region" description="Helical" evidence="1">
    <location>
        <begin position="92"/>
        <end position="111"/>
    </location>
</feature>
<proteinExistence type="predicted"/>
<feature type="transmembrane region" description="Helical" evidence="1">
    <location>
        <begin position="123"/>
        <end position="142"/>
    </location>
</feature>
<feature type="transmembrane region" description="Helical" evidence="1">
    <location>
        <begin position="21"/>
        <end position="45"/>
    </location>
</feature>
<accession>A0A9Y1FQ44</accession>
<name>A0A9Y1FQ44_9ARCH</name>
<keyword evidence="1" id="KW-0472">Membrane</keyword>
<gene>
    <name evidence="2" type="ORF">K9W46_04265</name>
</gene>
<organism evidence="2">
    <name type="scientific">Candidatus Heimdallarchaeum endolithica</name>
    <dbReference type="NCBI Taxonomy" id="2876572"/>
    <lineage>
        <taxon>Archaea</taxon>
        <taxon>Promethearchaeati</taxon>
        <taxon>Candidatus Heimdallarchaeota</taxon>
        <taxon>Candidatus Heimdallarchaeia (ex Rinke et al. 2021) (nom. nud.)</taxon>
        <taxon>Candidatus Heimdallarchaeales</taxon>
        <taxon>Candidatus Heimdallarchaeaceae</taxon>
        <taxon>Candidatus Heimdallarchaeum</taxon>
    </lineage>
</organism>
<dbReference type="AlphaFoldDB" id="A0A9Y1FQ44"/>
<sequence length="304" mass="34217">MSNFVESSEHPLSIEGLKSRLVIGIAAILAGFVQLIVIIFGPLFGKNIIQYHFSDSSLIQLYGQEIVSLILVVPALIIGGILWIMRNDISTYLLAFSSGNIIYNGLTYGLFSDFAIPGNSERFSLLFIFLINVGLILVVTSYRAFNQKKIDYNQIKRKQITIIIIAFGTILTLFLLLWLKQVFEVTIIGTTNPSSIYEDNKNGFWLIKFLDLGIAIPLGFYSTYLLWKRSSKSFPLVILLYSFFASMIAAVFGMLITQFVFNDQSITFGNGVIFGLLTVVTWIVYIKLIIIRQSAIKKKKENSL</sequence>
<feature type="transmembrane region" description="Helical" evidence="1">
    <location>
        <begin position="203"/>
        <end position="227"/>
    </location>
</feature>
<feature type="transmembrane region" description="Helical" evidence="1">
    <location>
        <begin position="65"/>
        <end position="85"/>
    </location>
</feature>
<dbReference type="EMBL" id="CP084167">
    <property type="protein sequence ID" value="UJG44399.1"/>
    <property type="molecule type" value="Genomic_DNA"/>
</dbReference>
<feature type="transmembrane region" description="Helical" evidence="1">
    <location>
        <begin position="162"/>
        <end position="183"/>
    </location>
</feature>
<feature type="transmembrane region" description="Helical" evidence="1">
    <location>
        <begin position="239"/>
        <end position="261"/>
    </location>
</feature>
<feature type="transmembrane region" description="Helical" evidence="1">
    <location>
        <begin position="267"/>
        <end position="290"/>
    </location>
</feature>
<evidence type="ECO:0000313" key="2">
    <source>
        <dbReference type="EMBL" id="UJG44399.1"/>
    </source>
</evidence>